<evidence type="ECO:0000256" key="1">
    <source>
        <dbReference type="SAM" id="MobiDB-lite"/>
    </source>
</evidence>
<dbReference type="OrthoDB" id="3795837at2759"/>
<gene>
    <name evidence="2" type="ORF">N0V89_008961</name>
</gene>
<comment type="caution">
    <text evidence="2">The sequence shown here is derived from an EMBL/GenBank/DDBJ whole genome shotgun (WGS) entry which is preliminary data.</text>
</comment>
<feature type="compositionally biased region" description="Polar residues" evidence="1">
    <location>
        <begin position="116"/>
        <end position="131"/>
    </location>
</feature>
<sequence>MPSFTSIHTSTADITPAIRHALAYIPPAHLDALVSLALEATQHDPSIDFLTAVKALWRCNAHNPNLYPVMSDEPRDPDPTSTPNTHSEVPHAQLVAQQPQTRPAPHNQDIDMPDAPSSTSPQRAACQSNKPVPSVTLTLKVTIDPQQQQQHREVVYAAMRDRTCTGVSWQRREQLALAHAYLQAFQWWPHAKSSERQCEGFLMKYCNH</sequence>
<dbReference type="Proteomes" id="UP001140513">
    <property type="component" value="Unassembled WGS sequence"/>
</dbReference>
<evidence type="ECO:0000313" key="2">
    <source>
        <dbReference type="EMBL" id="KAJ4350340.1"/>
    </source>
</evidence>
<keyword evidence="3" id="KW-1185">Reference proteome</keyword>
<dbReference type="EMBL" id="JAPEUX010000006">
    <property type="protein sequence ID" value="KAJ4350340.1"/>
    <property type="molecule type" value="Genomic_DNA"/>
</dbReference>
<organism evidence="2 3">
    <name type="scientific">Didymosphaeria variabile</name>
    <dbReference type="NCBI Taxonomy" id="1932322"/>
    <lineage>
        <taxon>Eukaryota</taxon>
        <taxon>Fungi</taxon>
        <taxon>Dikarya</taxon>
        <taxon>Ascomycota</taxon>
        <taxon>Pezizomycotina</taxon>
        <taxon>Dothideomycetes</taxon>
        <taxon>Pleosporomycetidae</taxon>
        <taxon>Pleosporales</taxon>
        <taxon>Massarineae</taxon>
        <taxon>Didymosphaeriaceae</taxon>
        <taxon>Didymosphaeria</taxon>
    </lineage>
</organism>
<reference evidence="2" key="1">
    <citation type="submission" date="2022-10" db="EMBL/GenBank/DDBJ databases">
        <title>Tapping the CABI collections for fungal endophytes: first genome assemblies for Collariella, Neodidymelliopsis, Ascochyta clinopodiicola, Didymella pomorum, Didymosphaeria variabile, Neocosmospora piperis and Neocucurbitaria cava.</title>
        <authorList>
            <person name="Hill R."/>
        </authorList>
    </citation>
    <scope>NUCLEOTIDE SEQUENCE</scope>
    <source>
        <strain evidence="2">IMI 356815</strain>
    </source>
</reference>
<dbReference type="RefSeq" id="XP_056069270.1">
    <property type="nucleotide sequence ID" value="XM_056217714.1"/>
</dbReference>
<proteinExistence type="predicted"/>
<protein>
    <submittedName>
        <fullName evidence="2">Uncharacterized protein</fullName>
    </submittedName>
</protein>
<evidence type="ECO:0000313" key="3">
    <source>
        <dbReference type="Proteomes" id="UP001140513"/>
    </source>
</evidence>
<dbReference type="GeneID" id="80912491"/>
<feature type="region of interest" description="Disordered" evidence="1">
    <location>
        <begin position="64"/>
        <end position="131"/>
    </location>
</feature>
<accession>A0A9W8XGX7</accession>
<dbReference type="AlphaFoldDB" id="A0A9W8XGX7"/>
<name>A0A9W8XGX7_9PLEO</name>